<name>A0A2P6VQP8_9CHLO</name>
<proteinExistence type="predicted"/>
<reference evidence="1 2" key="1">
    <citation type="journal article" date="2018" name="Plant J.">
        <title>Genome sequences of Chlorella sorokiniana UTEX 1602 and Micractinium conductrix SAG 241.80: implications to maltose excretion by a green alga.</title>
        <authorList>
            <person name="Arriola M.B."/>
            <person name="Velmurugan N."/>
            <person name="Zhang Y."/>
            <person name="Plunkett M.H."/>
            <person name="Hondzo H."/>
            <person name="Barney B.M."/>
        </authorList>
    </citation>
    <scope>NUCLEOTIDE SEQUENCE [LARGE SCALE GENOMIC DNA]</scope>
    <source>
        <strain evidence="1 2">SAG 241.80</strain>
    </source>
</reference>
<gene>
    <name evidence="1" type="primary">g870</name>
    <name evidence="1" type="ORF">C2E20_0870</name>
</gene>
<evidence type="ECO:0000313" key="2">
    <source>
        <dbReference type="Proteomes" id="UP000239649"/>
    </source>
</evidence>
<dbReference type="InterPro" id="IPR040521">
    <property type="entry name" value="KDZ"/>
</dbReference>
<dbReference type="PANTHER" id="PTHR33104:SF2">
    <property type="entry name" value="CXC3 LIKE CYSTEINE CLUSTER DOMAIN-CONTAINING PROTEIN"/>
    <property type="match status" value="1"/>
</dbReference>
<accession>A0A2P6VQP8</accession>
<dbReference type="AlphaFoldDB" id="A0A2P6VQP8"/>
<dbReference type="Pfam" id="PF18758">
    <property type="entry name" value="KDZ"/>
    <property type="match status" value="1"/>
</dbReference>
<dbReference type="STRING" id="554055.A0A2P6VQP8"/>
<dbReference type="Proteomes" id="UP000239649">
    <property type="component" value="Unassembled WGS sequence"/>
</dbReference>
<organism evidence="1 2">
    <name type="scientific">Micractinium conductrix</name>
    <dbReference type="NCBI Taxonomy" id="554055"/>
    <lineage>
        <taxon>Eukaryota</taxon>
        <taxon>Viridiplantae</taxon>
        <taxon>Chlorophyta</taxon>
        <taxon>core chlorophytes</taxon>
        <taxon>Trebouxiophyceae</taxon>
        <taxon>Chlorellales</taxon>
        <taxon>Chlorellaceae</taxon>
        <taxon>Chlorella clade</taxon>
        <taxon>Micractinium</taxon>
    </lineage>
</organism>
<evidence type="ECO:0000313" key="1">
    <source>
        <dbReference type="EMBL" id="PSC76423.1"/>
    </source>
</evidence>
<sequence>MEAKPTVKMLYIGTELCFPLDAPVSWDITQVSPAHPARWVDLRLLRLCDGIIFGGGRSASVYSLVAAIHRCLKLNGCGVELSFKHLKRQLGEAIMGRARRGGTGVWLPGLPAHEPGQETSQLVQQASTPSGAAAAAQAEADRACSDFNAASVMARTSEKCDVTAVGSTMCRHAIVAHLMDISTGERNIYAAVMLYTLMVCHARLVAVVWYDINCKFGRWFLRWAAAVDALCTLMERAAVRFPLPCFHRYSHSASCQERNANVHMPGTALQYHEPNETLWAKLAAHGTTTQYMTHRNRWGRLERGAQLHNEEQADRILPRLLAMLAAATRTRDQAASAVAGILKQLFDSHGLSKKQATDLVLRRDEAIEAHADQDLKPPPLAEYARLRLCSAYLGTQRCTGASLPSAVDVFTGSAESLPQRDAAALGRHDARLRALARQVFPGGDPALDDAAFAGAVAALAAFEISRHQTWLQRSAQQVQLMEGLIISLTGRPGEQSKTRSSRAAVTGLHAGPLEQLVPMAQRRLRRL</sequence>
<keyword evidence="2" id="KW-1185">Reference proteome</keyword>
<protein>
    <submittedName>
        <fullName evidence="1">Tcr1 transposon ORF2</fullName>
    </submittedName>
</protein>
<comment type="caution">
    <text evidence="1">The sequence shown here is derived from an EMBL/GenBank/DDBJ whole genome shotgun (WGS) entry which is preliminary data.</text>
</comment>
<dbReference type="PANTHER" id="PTHR33104">
    <property type="entry name" value="SI:DKEY-29D5.2"/>
    <property type="match status" value="1"/>
</dbReference>
<dbReference type="OrthoDB" id="544270at2759"/>
<dbReference type="EMBL" id="LHPF02000001">
    <property type="protein sequence ID" value="PSC76423.1"/>
    <property type="molecule type" value="Genomic_DNA"/>
</dbReference>